<dbReference type="AlphaFoldDB" id="D6PJJ9"/>
<dbReference type="GO" id="GO:0009055">
    <property type="term" value="F:electron transfer activity"/>
    <property type="evidence" value="ECO:0007669"/>
    <property type="project" value="InterPro"/>
</dbReference>
<evidence type="ECO:0000256" key="12">
    <source>
        <dbReference type="SAM" id="Phobius"/>
    </source>
</evidence>
<keyword evidence="4" id="KW-0349">Heme</keyword>
<dbReference type="GO" id="GO:0020037">
    <property type="term" value="F:heme binding"/>
    <property type="evidence" value="ECO:0007669"/>
    <property type="project" value="TreeGrafter"/>
</dbReference>
<dbReference type="GO" id="GO:0005886">
    <property type="term" value="C:plasma membrane"/>
    <property type="evidence" value="ECO:0007669"/>
    <property type="project" value="UniProtKB-SubCell"/>
</dbReference>
<keyword evidence="2" id="KW-0813">Transport</keyword>
<evidence type="ECO:0000256" key="7">
    <source>
        <dbReference type="ARBA" id="ARBA00022982"/>
    </source>
</evidence>
<dbReference type="EMBL" id="GU943109">
    <property type="protein sequence ID" value="ADD95900.1"/>
    <property type="molecule type" value="Genomic_DNA"/>
</dbReference>
<evidence type="ECO:0000256" key="2">
    <source>
        <dbReference type="ARBA" id="ARBA00022448"/>
    </source>
</evidence>
<comment type="similarity">
    <text evidence="11">Belongs to the cytochrome b561 family.</text>
</comment>
<feature type="transmembrane region" description="Helical" evidence="12">
    <location>
        <begin position="41"/>
        <end position="64"/>
    </location>
</feature>
<name>D6PJJ9_9ZZZZ</name>
<dbReference type="GO" id="GO:0022904">
    <property type="term" value="P:respiratory electron transport chain"/>
    <property type="evidence" value="ECO:0007669"/>
    <property type="project" value="InterPro"/>
</dbReference>
<reference evidence="14" key="1">
    <citation type="journal article" date="2010" name="ISME J.">
        <title>Metagenome of the Mediterranean deep chlorophyll maximum studied by direct and fosmid library 454 pyrosequencing.</title>
        <authorList>
            <person name="Ghai R."/>
            <person name="Martin-Cuadrado A.B."/>
            <person name="Molto A.G."/>
            <person name="Heredia I.G."/>
            <person name="Cabrera R."/>
            <person name="Martin J."/>
            <person name="Verdu M."/>
            <person name="Deschamps P."/>
            <person name="Moreira D."/>
            <person name="Lopez-Garcia P."/>
            <person name="Mira A."/>
            <person name="Rodriguez-Valera F."/>
        </authorList>
    </citation>
    <scope>NUCLEOTIDE SEQUENCE</scope>
</reference>
<evidence type="ECO:0000256" key="11">
    <source>
        <dbReference type="ARBA" id="ARBA00037975"/>
    </source>
</evidence>
<evidence type="ECO:0000256" key="4">
    <source>
        <dbReference type="ARBA" id="ARBA00022617"/>
    </source>
</evidence>
<keyword evidence="6" id="KW-0479">Metal-binding</keyword>
<dbReference type="PANTHER" id="PTHR30529:SF1">
    <property type="entry name" value="CYTOCHROME B561 HOMOLOG 2"/>
    <property type="match status" value="1"/>
</dbReference>
<feature type="transmembrane region" description="Helical" evidence="12">
    <location>
        <begin position="131"/>
        <end position="149"/>
    </location>
</feature>
<accession>D6PJJ9</accession>
<evidence type="ECO:0000256" key="9">
    <source>
        <dbReference type="ARBA" id="ARBA00023004"/>
    </source>
</evidence>
<evidence type="ECO:0000256" key="3">
    <source>
        <dbReference type="ARBA" id="ARBA00022475"/>
    </source>
</evidence>
<evidence type="ECO:0000256" key="1">
    <source>
        <dbReference type="ARBA" id="ARBA00004651"/>
    </source>
</evidence>
<keyword evidence="5 12" id="KW-0812">Transmembrane</keyword>
<dbReference type="InterPro" id="IPR016174">
    <property type="entry name" value="Di-haem_cyt_TM"/>
</dbReference>
<keyword evidence="10 12" id="KW-0472">Membrane</keyword>
<evidence type="ECO:0000256" key="8">
    <source>
        <dbReference type="ARBA" id="ARBA00022989"/>
    </source>
</evidence>
<evidence type="ECO:0000256" key="6">
    <source>
        <dbReference type="ARBA" id="ARBA00022723"/>
    </source>
</evidence>
<sequence length="199" mass="21955">MPRPMGRKHTRLGKVLHWGFLVLYAYGIFKQIDDLSELDDTALLLFEIAFATLFLVIVILRYAYMRRFETFQGATVPVSAVHKKSARAIHVAMYLCLALLPLTGLAIAALYTRGVGEEALAMGVAISLHGLSADLSYVLIVIHVLAALYSRVKGEGVWTSMVPVFTEAGPSENRYVAKLTAMEHKAVSKVEAFIASREK</sequence>
<feature type="transmembrane region" description="Helical" evidence="12">
    <location>
        <begin position="91"/>
        <end position="111"/>
    </location>
</feature>
<comment type="subcellular location">
    <subcellularLocation>
        <location evidence="1">Cell membrane</location>
        <topology evidence="1">Multi-pass membrane protein</topology>
    </subcellularLocation>
</comment>
<keyword evidence="3" id="KW-1003">Cell membrane</keyword>
<keyword evidence="9" id="KW-0408">Iron</keyword>
<dbReference type="InterPro" id="IPR052168">
    <property type="entry name" value="Cytochrome_b561_oxidase"/>
</dbReference>
<feature type="transmembrane region" description="Helical" evidence="12">
    <location>
        <begin position="12"/>
        <end position="29"/>
    </location>
</feature>
<dbReference type="InterPro" id="IPR011577">
    <property type="entry name" value="Cyt_b561_bac/Ni-Hgenase"/>
</dbReference>
<dbReference type="Pfam" id="PF01292">
    <property type="entry name" value="Ni_hydr_CYTB"/>
    <property type="match status" value="1"/>
</dbReference>
<dbReference type="SUPFAM" id="SSF81342">
    <property type="entry name" value="Transmembrane di-heme cytochromes"/>
    <property type="match status" value="1"/>
</dbReference>
<evidence type="ECO:0000259" key="13">
    <source>
        <dbReference type="Pfam" id="PF01292"/>
    </source>
</evidence>
<feature type="domain" description="Cytochrome b561 bacterial/Ni-hydrogenase" evidence="13">
    <location>
        <begin position="9"/>
        <end position="163"/>
    </location>
</feature>
<proteinExistence type="inferred from homology"/>
<keyword evidence="8 12" id="KW-1133">Transmembrane helix</keyword>
<dbReference type="PANTHER" id="PTHR30529">
    <property type="entry name" value="CYTOCHROME B561"/>
    <property type="match status" value="1"/>
</dbReference>
<evidence type="ECO:0000256" key="5">
    <source>
        <dbReference type="ARBA" id="ARBA00022692"/>
    </source>
</evidence>
<dbReference type="GO" id="GO:0046872">
    <property type="term" value="F:metal ion binding"/>
    <property type="evidence" value="ECO:0007669"/>
    <property type="project" value="UniProtKB-KW"/>
</dbReference>
<evidence type="ECO:0000256" key="10">
    <source>
        <dbReference type="ARBA" id="ARBA00023136"/>
    </source>
</evidence>
<keyword evidence="7" id="KW-0249">Electron transport</keyword>
<organism evidence="14">
    <name type="scientific">uncultured organism MedDCM-OCT-S01-C5</name>
    <dbReference type="NCBI Taxonomy" id="743601"/>
    <lineage>
        <taxon>unclassified sequences</taxon>
        <taxon>environmental samples</taxon>
    </lineage>
</organism>
<protein>
    <recommendedName>
        <fullName evidence="13">Cytochrome b561 bacterial/Ni-hydrogenase domain-containing protein</fullName>
    </recommendedName>
</protein>
<evidence type="ECO:0000313" key="14">
    <source>
        <dbReference type="EMBL" id="ADD95900.1"/>
    </source>
</evidence>